<dbReference type="AlphaFoldDB" id="A0AAV4K3S9"/>
<feature type="region of interest" description="Disordered" evidence="1">
    <location>
        <begin position="63"/>
        <end position="96"/>
    </location>
</feature>
<name>A0AAV4K3S9_9GAST</name>
<gene>
    <name evidence="2" type="ORF">ElyMa_005310700</name>
</gene>
<organism evidence="2 3">
    <name type="scientific">Elysia marginata</name>
    <dbReference type="NCBI Taxonomy" id="1093978"/>
    <lineage>
        <taxon>Eukaryota</taxon>
        <taxon>Metazoa</taxon>
        <taxon>Spiralia</taxon>
        <taxon>Lophotrochozoa</taxon>
        <taxon>Mollusca</taxon>
        <taxon>Gastropoda</taxon>
        <taxon>Heterobranchia</taxon>
        <taxon>Euthyneura</taxon>
        <taxon>Panpulmonata</taxon>
        <taxon>Sacoglossa</taxon>
        <taxon>Placobranchoidea</taxon>
        <taxon>Plakobranchidae</taxon>
        <taxon>Elysia</taxon>
    </lineage>
</organism>
<keyword evidence="3" id="KW-1185">Reference proteome</keyword>
<reference evidence="2 3" key="1">
    <citation type="journal article" date="2021" name="Elife">
        <title>Chloroplast acquisition without the gene transfer in kleptoplastic sea slugs, Plakobranchus ocellatus.</title>
        <authorList>
            <person name="Maeda T."/>
            <person name="Takahashi S."/>
            <person name="Yoshida T."/>
            <person name="Shimamura S."/>
            <person name="Takaki Y."/>
            <person name="Nagai Y."/>
            <person name="Toyoda A."/>
            <person name="Suzuki Y."/>
            <person name="Arimoto A."/>
            <person name="Ishii H."/>
            <person name="Satoh N."/>
            <person name="Nishiyama T."/>
            <person name="Hasebe M."/>
            <person name="Maruyama T."/>
            <person name="Minagawa J."/>
            <person name="Obokata J."/>
            <person name="Shigenobu S."/>
        </authorList>
    </citation>
    <scope>NUCLEOTIDE SEQUENCE [LARGE SCALE GENOMIC DNA]</scope>
</reference>
<sequence>MLAQHTRIHAPAVAIAVRRSKPSNQPLLVQSACMHHSLEHTDFINRFGLGQWGPHLKQWSAITGRVPSLNDDNDDDDDDEDDDDDDDDDDAVGGEESNSRINLLIICNNSNNNSNNNNNNIVAELFFLTVKN</sequence>
<feature type="compositionally biased region" description="Acidic residues" evidence="1">
    <location>
        <begin position="71"/>
        <end position="93"/>
    </location>
</feature>
<accession>A0AAV4K3S9</accession>
<evidence type="ECO:0000313" key="2">
    <source>
        <dbReference type="EMBL" id="GFS27852.1"/>
    </source>
</evidence>
<dbReference type="Proteomes" id="UP000762676">
    <property type="component" value="Unassembled WGS sequence"/>
</dbReference>
<dbReference type="EMBL" id="BMAT01010570">
    <property type="protein sequence ID" value="GFS27852.1"/>
    <property type="molecule type" value="Genomic_DNA"/>
</dbReference>
<evidence type="ECO:0000256" key="1">
    <source>
        <dbReference type="SAM" id="MobiDB-lite"/>
    </source>
</evidence>
<comment type="caution">
    <text evidence="2">The sequence shown here is derived from an EMBL/GenBank/DDBJ whole genome shotgun (WGS) entry which is preliminary data.</text>
</comment>
<evidence type="ECO:0000313" key="3">
    <source>
        <dbReference type="Proteomes" id="UP000762676"/>
    </source>
</evidence>
<protein>
    <submittedName>
        <fullName evidence="2">Uncharacterized protein</fullName>
    </submittedName>
</protein>
<proteinExistence type="predicted"/>